<gene>
    <name evidence="2" type="ORF">ACFQ4H_24780</name>
</gene>
<sequence>ARAARIAATRLTDLLWVSGDGTGLAGMLAVAAVNTTVAALPRAVAWCADGRLWEYAADPDTRVLIVSELLRVSAPSPILPRVAAGPGRLAGCPVRPGDRLALVARHAADAHRSDPNCVSPAPARVAQLVFGAGSHACPGARLARAQLSDTLAALAAYLPVVVRARAERRAALPGWATLSIRATA</sequence>
<dbReference type="EMBL" id="JBHTMP010000045">
    <property type="protein sequence ID" value="MFD1324305.1"/>
    <property type="molecule type" value="Genomic_DNA"/>
</dbReference>
<dbReference type="PROSITE" id="PS00086">
    <property type="entry name" value="CYTOCHROME_P450"/>
    <property type="match status" value="1"/>
</dbReference>
<accession>A0ABW3YLH2</accession>
<evidence type="ECO:0000313" key="3">
    <source>
        <dbReference type="Proteomes" id="UP001597260"/>
    </source>
</evidence>
<comment type="similarity">
    <text evidence="1">Belongs to the cytochrome P450 family.</text>
</comment>
<dbReference type="Gene3D" id="1.10.630.10">
    <property type="entry name" value="Cytochrome P450"/>
    <property type="match status" value="1"/>
</dbReference>
<dbReference type="PANTHER" id="PTHR46696">
    <property type="entry name" value="P450, PUTATIVE (EUROFUNG)-RELATED"/>
    <property type="match status" value="1"/>
</dbReference>
<protein>
    <submittedName>
        <fullName evidence="2">Cytochrome P450</fullName>
    </submittedName>
</protein>
<name>A0ABW3YLH2_9ACTN</name>
<evidence type="ECO:0000256" key="1">
    <source>
        <dbReference type="ARBA" id="ARBA00010617"/>
    </source>
</evidence>
<proteinExistence type="inferred from homology"/>
<reference evidence="3" key="1">
    <citation type="journal article" date="2019" name="Int. J. Syst. Evol. Microbiol.">
        <title>The Global Catalogue of Microorganisms (GCM) 10K type strain sequencing project: providing services to taxonomists for standard genome sequencing and annotation.</title>
        <authorList>
            <consortium name="The Broad Institute Genomics Platform"/>
            <consortium name="The Broad Institute Genome Sequencing Center for Infectious Disease"/>
            <person name="Wu L."/>
            <person name="Ma J."/>
        </authorList>
    </citation>
    <scope>NUCLEOTIDE SEQUENCE [LARGE SCALE GENOMIC DNA]</scope>
    <source>
        <strain evidence="3">JCM 31037</strain>
    </source>
</reference>
<dbReference type="PANTHER" id="PTHR46696:SF1">
    <property type="entry name" value="CYTOCHROME P450 YJIB-RELATED"/>
    <property type="match status" value="1"/>
</dbReference>
<keyword evidence="3" id="KW-1185">Reference proteome</keyword>
<dbReference type="InterPro" id="IPR036396">
    <property type="entry name" value="Cyt_P450_sf"/>
</dbReference>
<dbReference type="SUPFAM" id="SSF48264">
    <property type="entry name" value="Cytochrome P450"/>
    <property type="match status" value="1"/>
</dbReference>
<dbReference type="Proteomes" id="UP001597260">
    <property type="component" value="Unassembled WGS sequence"/>
</dbReference>
<evidence type="ECO:0000313" key="2">
    <source>
        <dbReference type="EMBL" id="MFD1324305.1"/>
    </source>
</evidence>
<feature type="non-terminal residue" evidence="2">
    <location>
        <position position="1"/>
    </location>
</feature>
<comment type="caution">
    <text evidence="2">The sequence shown here is derived from an EMBL/GenBank/DDBJ whole genome shotgun (WGS) entry which is preliminary data.</text>
</comment>
<dbReference type="InterPro" id="IPR002397">
    <property type="entry name" value="Cyt_P450_B"/>
</dbReference>
<dbReference type="InterPro" id="IPR017972">
    <property type="entry name" value="Cyt_P450_CS"/>
</dbReference>
<organism evidence="2 3">
    <name type="scientific">Micromonospora sonneratiae</name>
    <dbReference type="NCBI Taxonomy" id="1184706"/>
    <lineage>
        <taxon>Bacteria</taxon>
        <taxon>Bacillati</taxon>
        <taxon>Actinomycetota</taxon>
        <taxon>Actinomycetes</taxon>
        <taxon>Micromonosporales</taxon>
        <taxon>Micromonosporaceae</taxon>
        <taxon>Micromonospora</taxon>
    </lineage>
</organism>
<dbReference type="PRINTS" id="PR00359">
    <property type="entry name" value="BP450"/>
</dbReference>